<organism evidence="1 2">
    <name type="scientific">Suillus discolor</name>
    <dbReference type="NCBI Taxonomy" id="1912936"/>
    <lineage>
        <taxon>Eukaryota</taxon>
        <taxon>Fungi</taxon>
        <taxon>Dikarya</taxon>
        <taxon>Basidiomycota</taxon>
        <taxon>Agaricomycotina</taxon>
        <taxon>Agaricomycetes</taxon>
        <taxon>Agaricomycetidae</taxon>
        <taxon>Boletales</taxon>
        <taxon>Suillineae</taxon>
        <taxon>Suillaceae</taxon>
        <taxon>Suillus</taxon>
    </lineage>
</organism>
<sequence length="209" mass="23424">MNKDNFSAFANDDLSTQKAPMIKISVNSTYNSSCSLPISLLTRHPYSSSYPVKFYQCMRRAPPGPYLTQLHSSITFAALYSSGAHTLVWLPPSFFAKVCFPSLKLILQQCQTPCNQVINVSSLNRISPGISKHEPVPNIQACCTQSPMTQQSQEHLWIPLKGQSVRSRGEVGAIHILYLRSRRIAFAGVYTAEIKLSTPYFKIFVLCFR</sequence>
<dbReference type="AlphaFoldDB" id="A0A9P7F5G1"/>
<dbReference type="EMBL" id="JABBWM010000038">
    <property type="protein sequence ID" value="KAG2105540.1"/>
    <property type="molecule type" value="Genomic_DNA"/>
</dbReference>
<dbReference type="GeneID" id="64702813"/>
<comment type="caution">
    <text evidence="1">The sequence shown here is derived from an EMBL/GenBank/DDBJ whole genome shotgun (WGS) entry which is preliminary data.</text>
</comment>
<evidence type="ECO:0000313" key="1">
    <source>
        <dbReference type="EMBL" id="KAG2105540.1"/>
    </source>
</evidence>
<accession>A0A9P7F5G1</accession>
<evidence type="ECO:0000313" key="2">
    <source>
        <dbReference type="Proteomes" id="UP000823399"/>
    </source>
</evidence>
<dbReference type="OrthoDB" id="10501153at2759"/>
<proteinExistence type="predicted"/>
<reference evidence="1" key="1">
    <citation type="journal article" date="2020" name="New Phytol.">
        <title>Comparative genomics reveals dynamic genome evolution in host specialist ectomycorrhizal fungi.</title>
        <authorList>
            <person name="Lofgren L.A."/>
            <person name="Nguyen N.H."/>
            <person name="Vilgalys R."/>
            <person name="Ruytinx J."/>
            <person name="Liao H.L."/>
            <person name="Branco S."/>
            <person name="Kuo A."/>
            <person name="LaButti K."/>
            <person name="Lipzen A."/>
            <person name="Andreopoulos W."/>
            <person name="Pangilinan J."/>
            <person name="Riley R."/>
            <person name="Hundley H."/>
            <person name="Na H."/>
            <person name="Barry K."/>
            <person name="Grigoriev I.V."/>
            <person name="Stajich J.E."/>
            <person name="Kennedy P.G."/>
        </authorList>
    </citation>
    <scope>NUCLEOTIDE SEQUENCE</scope>
    <source>
        <strain evidence="1">FC423</strain>
    </source>
</reference>
<name>A0A9P7F5G1_9AGAM</name>
<dbReference type="RefSeq" id="XP_041291294.1">
    <property type="nucleotide sequence ID" value="XM_041440554.1"/>
</dbReference>
<keyword evidence="2" id="KW-1185">Reference proteome</keyword>
<gene>
    <name evidence="1" type="ORF">F5147DRAFT_761958</name>
</gene>
<dbReference type="Proteomes" id="UP000823399">
    <property type="component" value="Unassembled WGS sequence"/>
</dbReference>
<protein>
    <submittedName>
        <fullName evidence="1">Uncharacterized protein</fullName>
    </submittedName>
</protein>